<keyword evidence="3" id="KW-0808">Transferase</keyword>
<reference evidence="4" key="1">
    <citation type="submission" date="2015-09" db="EMBL/GenBank/DDBJ databases">
        <authorList>
            <person name="Fill T.P."/>
            <person name="Baretta J.F."/>
            <person name="de Almeida L.G."/>
            <person name="Rocha M."/>
            <person name="de Souza D.H."/>
            <person name="Malavazi I."/>
            <person name="Cerdeira L.T."/>
            <person name="Hong H."/>
            <person name="Samborskyy M."/>
            <person name="de Vasconcelos A.T."/>
            <person name="Leadlay P."/>
            <person name="Rodrigues-Filho E."/>
        </authorList>
    </citation>
    <scope>NUCLEOTIDE SEQUENCE [LARGE SCALE GENOMIC DNA]</scope>
    <source>
        <strain evidence="4">LaBioMMi 136</strain>
    </source>
</reference>
<evidence type="ECO:0000313" key="3">
    <source>
        <dbReference type="EMBL" id="OOQ85189.1"/>
    </source>
</evidence>
<sequence length="619" mass="71340">MTKSLETYRSRQLSKSKRMPINNSDFDYSAYLPSSLGKHDRDDSSDNDHDDKRHRALAAFYHAFSANQQLPKQLAISSLPPALSDYGYLRDHPYQREFRQAMQVEFNKLLDMQAFEPISADLVNRSYIRECGQSISQKHCPKHQLIPMRWVFNYKSDESGNLTRFKARLCVRGDQQSPDFQDARTSTLAARTFRTLIALMTKFDLETFQMDAVNAFLNSKLDQDVFCRYPPGLGSTGKVLRLKRAVYGLRISGKKWEEDIRKVLSAVGLRPCPEDPALYTDGHVVVMVFVDDFLAIYHASQTDHANCIRQSLEEKFEMKHIGELSQFVEIRITRHRPSRKTWLSQGAYIEKIASKFNLLARQPPATPLPSDLSAILRPAPTEHPPNPRLVNLYQQKCGSTLYPAIWTRPETAFANQLLACSLTRCTDRHLEAVDHLISYLYGTKDLAICFDGQKETTVYTACSDASFADNTDRKSSEGFLFCLFGGPIDWKARKQKTVTTSTTEAELLTLSHAAKQSYWIRRLFKFIRFDPGHQDVMQCDNKQTIDLLTRERSIFQTKLRHVDIHQLWIRQEDQAKRLRIEWLNSSDLPADGLTKPLSRHKHEIFVRQMGMEYLPHDLM</sequence>
<accession>A0A1S9RI25</accession>
<dbReference type="EMBL" id="LJBN01000170">
    <property type="protein sequence ID" value="OOQ85189.1"/>
    <property type="molecule type" value="Genomic_DNA"/>
</dbReference>
<dbReference type="GO" id="GO:0003964">
    <property type="term" value="F:RNA-directed DNA polymerase activity"/>
    <property type="evidence" value="ECO:0007669"/>
    <property type="project" value="UniProtKB-KW"/>
</dbReference>
<protein>
    <submittedName>
        <fullName evidence="3">Reverse transcriptase RNA-dependent DNA polymerase</fullName>
    </submittedName>
</protein>
<evidence type="ECO:0000256" key="1">
    <source>
        <dbReference type="SAM" id="MobiDB-lite"/>
    </source>
</evidence>
<comment type="caution">
    <text evidence="3">The sequence shown here is derived from an EMBL/GenBank/DDBJ whole genome shotgun (WGS) entry which is preliminary data.</text>
</comment>
<organism evidence="3 4">
    <name type="scientific">Penicillium brasilianum</name>
    <dbReference type="NCBI Taxonomy" id="104259"/>
    <lineage>
        <taxon>Eukaryota</taxon>
        <taxon>Fungi</taxon>
        <taxon>Dikarya</taxon>
        <taxon>Ascomycota</taxon>
        <taxon>Pezizomycotina</taxon>
        <taxon>Eurotiomycetes</taxon>
        <taxon>Eurotiomycetidae</taxon>
        <taxon>Eurotiales</taxon>
        <taxon>Aspergillaceae</taxon>
        <taxon>Penicillium</taxon>
    </lineage>
</organism>
<keyword evidence="3" id="KW-0548">Nucleotidyltransferase</keyword>
<dbReference type="Proteomes" id="UP000190744">
    <property type="component" value="Unassembled WGS sequence"/>
</dbReference>
<dbReference type="AlphaFoldDB" id="A0A1S9RI25"/>
<feature type="compositionally biased region" description="Polar residues" evidence="1">
    <location>
        <begin position="1"/>
        <end position="11"/>
    </location>
</feature>
<evidence type="ECO:0000313" key="4">
    <source>
        <dbReference type="Proteomes" id="UP000190744"/>
    </source>
</evidence>
<dbReference type="PANTHER" id="PTHR11439:SF438">
    <property type="entry name" value="REVERSE TRANSCRIPTASE TY1_COPIA-TYPE DOMAIN-CONTAINING PROTEIN"/>
    <property type="match status" value="1"/>
</dbReference>
<dbReference type="CDD" id="cd09272">
    <property type="entry name" value="RNase_HI_RT_Ty1"/>
    <property type="match status" value="1"/>
</dbReference>
<evidence type="ECO:0000259" key="2">
    <source>
        <dbReference type="Pfam" id="PF07727"/>
    </source>
</evidence>
<name>A0A1S9RI25_PENBI</name>
<feature type="region of interest" description="Disordered" evidence="1">
    <location>
        <begin position="1"/>
        <end position="26"/>
    </location>
</feature>
<dbReference type="InterPro" id="IPR043502">
    <property type="entry name" value="DNA/RNA_pol_sf"/>
</dbReference>
<dbReference type="SUPFAM" id="SSF56672">
    <property type="entry name" value="DNA/RNA polymerases"/>
    <property type="match status" value="1"/>
</dbReference>
<proteinExistence type="predicted"/>
<feature type="domain" description="Reverse transcriptase Ty1/copia-type" evidence="2">
    <location>
        <begin position="142"/>
        <end position="368"/>
    </location>
</feature>
<gene>
    <name evidence="3" type="ORF">PEBR_26685</name>
</gene>
<keyword evidence="3" id="KW-0695">RNA-directed DNA polymerase</keyword>
<dbReference type="PANTHER" id="PTHR11439">
    <property type="entry name" value="GAG-POL-RELATED RETROTRANSPOSON"/>
    <property type="match status" value="1"/>
</dbReference>
<dbReference type="InterPro" id="IPR013103">
    <property type="entry name" value="RVT_2"/>
</dbReference>
<dbReference type="Pfam" id="PF07727">
    <property type="entry name" value="RVT_2"/>
    <property type="match status" value="1"/>
</dbReference>